<evidence type="ECO:0000256" key="9">
    <source>
        <dbReference type="HAMAP-Rule" id="MF_00024"/>
    </source>
</evidence>
<reference evidence="10 11" key="1">
    <citation type="submission" date="2017-07" db="EMBL/GenBank/DDBJ databases">
        <title>Elstera cyanobacteriorum sp. nov., a novel bacterium isolated from cyanobacterial aggregates in a eutrophic lake.</title>
        <authorList>
            <person name="Cai H."/>
        </authorList>
    </citation>
    <scope>NUCLEOTIDE SEQUENCE [LARGE SCALE GENOMIC DNA]</scope>
    <source>
        <strain evidence="10 11">TH019</strain>
    </source>
</reference>
<evidence type="ECO:0000256" key="7">
    <source>
        <dbReference type="ARBA" id="ARBA00022989"/>
    </source>
</evidence>
<dbReference type="RefSeq" id="WP_094407547.1">
    <property type="nucleotide sequence ID" value="NZ_BMJZ01000007.1"/>
</dbReference>
<keyword evidence="11" id="KW-1185">Reference proteome</keyword>
<evidence type="ECO:0000256" key="8">
    <source>
        <dbReference type="ARBA" id="ARBA00023136"/>
    </source>
</evidence>
<comment type="function">
    <text evidence="9">Converts cobyric acid to cobinamide by the addition of aminopropanol on the F carboxylic group.</text>
</comment>
<dbReference type="NCBIfam" id="TIGR00380">
    <property type="entry name" value="cobal_cbiB"/>
    <property type="match status" value="1"/>
</dbReference>
<comment type="caution">
    <text evidence="10">The sequence shown here is derived from an EMBL/GenBank/DDBJ whole genome shotgun (WGS) entry which is preliminary data.</text>
</comment>
<dbReference type="EMBL" id="NOXS01000025">
    <property type="protein sequence ID" value="OYQ20965.1"/>
    <property type="molecule type" value="Genomic_DNA"/>
</dbReference>
<feature type="transmembrane region" description="Helical" evidence="9">
    <location>
        <begin position="299"/>
        <end position="317"/>
    </location>
</feature>
<dbReference type="GO" id="GO:0009236">
    <property type="term" value="P:cobalamin biosynthetic process"/>
    <property type="evidence" value="ECO:0007669"/>
    <property type="project" value="UniProtKB-UniRule"/>
</dbReference>
<comment type="similarity">
    <text evidence="3 9">Belongs to the CobD/CbiB family.</text>
</comment>
<dbReference type="Proteomes" id="UP000216361">
    <property type="component" value="Unassembled WGS sequence"/>
</dbReference>
<keyword evidence="7 9" id="KW-1133">Transmembrane helix</keyword>
<feature type="transmembrane region" description="Helical" evidence="9">
    <location>
        <begin position="60"/>
        <end position="82"/>
    </location>
</feature>
<dbReference type="AlphaFoldDB" id="A0A255XX52"/>
<dbReference type="GO" id="GO:0015420">
    <property type="term" value="F:ABC-type vitamin B12 transporter activity"/>
    <property type="evidence" value="ECO:0007669"/>
    <property type="project" value="UniProtKB-UniRule"/>
</dbReference>
<keyword evidence="6 9" id="KW-0812">Transmembrane</keyword>
<accession>A0A255XX52</accession>
<feature type="transmembrane region" description="Helical" evidence="9">
    <location>
        <begin position="158"/>
        <end position="179"/>
    </location>
</feature>
<protein>
    <recommendedName>
        <fullName evidence="9">Cobalamin biosynthesis protein CobD</fullName>
    </recommendedName>
</protein>
<dbReference type="GO" id="GO:0048472">
    <property type="term" value="F:threonine-phosphate decarboxylase activity"/>
    <property type="evidence" value="ECO:0007669"/>
    <property type="project" value="InterPro"/>
</dbReference>
<organism evidence="10 11">
    <name type="scientific">Elstera cyanobacteriorum</name>
    <dbReference type="NCBI Taxonomy" id="2022747"/>
    <lineage>
        <taxon>Bacteria</taxon>
        <taxon>Pseudomonadati</taxon>
        <taxon>Pseudomonadota</taxon>
        <taxon>Alphaproteobacteria</taxon>
        <taxon>Rhodospirillales</taxon>
        <taxon>Rhodospirillaceae</taxon>
        <taxon>Elstera</taxon>
    </lineage>
</organism>
<keyword evidence="5 9" id="KW-0169">Cobalamin biosynthesis</keyword>
<keyword evidence="8 9" id="KW-0472">Membrane</keyword>
<dbReference type="HAMAP" id="MF_00024">
    <property type="entry name" value="CobD_CbiB"/>
    <property type="match status" value="1"/>
</dbReference>
<comment type="caution">
    <text evidence="9">Lacks conserved residue(s) required for the propagation of feature annotation.</text>
</comment>
<dbReference type="PANTHER" id="PTHR34308:SF1">
    <property type="entry name" value="COBALAMIN BIOSYNTHESIS PROTEIN CBIB"/>
    <property type="match status" value="1"/>
</dbReference>
<evidence type="ECO:0000256" key="6">
    <source>
        <dbReference type="ARBA" id="ARBA00022692"/>
    </source>
</evidence>
<dbReference type="Pfam" id="PF03186">
    <property type="entry name" value="CobD_Cbib"/>
    <property type="match status" value="1"/>
</dbReference>
<dbReference type="GO" id="GO:0005886">
    <property type="term" value="C:plasma membrane"/>
    <property type="evidence" value="ECO:0007669"/>
    <property type="project" value="UniProtKB-SubCell"/>
</dbReference>
<dbReference type="PANTHER" id="PTHR34308">
    <property type="entry name" value="COBALAMIN BIOSYNTHESIS PROTEIN CBIB"/>
    <property type="match status" value="1"/>
</dbReference>
<comment type="subcellular location">
    <subcellularLocation>
        <location evidence="1 9">Cell membrane</location>
        <topology evidence="1 9">Multi-pass membrane protein</topology>
    </subcellularLocation>
</comment>
<dbReference type="UniPathway" id="UPA00148"/>
<evidence type="ECO:0000256" key="1">
    <source>
        <dbReference type="ARBA" id="ARBA00004651"/>
    </source>
</evidence>
<evidence type="ECO:0000256" key="3">
    <source>
        <dbReference type="ARBA" id="ARBA00006263"/>
    </source>
</evidence>
<evidence type="ECO:0000256" key="4">
    <source>
        <dbReference type="ARBA" id="ARBA00022475"/>
    </source>
</evidence>
<proteinExistence type="inferred from homology"/>
<dbReference type="InterPro" id="IPR004485">
    <property type="entry name" value="Cobalamin_biosynth_CobD/CbiB"/>
</dbReference>
<keyword evidence="4 9" id="KW-1003">Cell membrane</keyword>
<evidence type="ECO:0000313" key="10">
    <source>
        <dbReference type="EMBL" id="OYQ20965.1"/>
    </source>
</evidence>
<sequence>MLGPISSPIILAAALLDAVIGDPPIVWRRVPHPVVWVGRMITLTEARLNRGGSARRRALGLLALALWLSVGVGSSLGLLAIVPEGAAVALTLLGGAVLLAQKSLADHVLAVARGLEVSLADGRQAVSMIVGRDPEVLDAAAVARAAIESAAENFSDGFVAPLFWFALFGLPGIVGYKIINTADSMVGHRTARYAAFGWASARLDDLVNLLPARLAGAAIAGAAFFLRHDGRQALRAMARDAGHHRSPNAGWPEAAMAGALGLALAGPRRYGAEIVEDGWMNDGGRAAATAGDIRAAVRLMRGAAVLAVLLAAGLRVLV</sequence>
<name>A0A255XX52_9PROT</name>
<gene>
    <name evidence="9 10" type="primary">cobD</name>
    <name evidence="10" type="ORF">CHR90_03245</name>
</gene>
<evidence type="ECO:0000256" key="2">
    <source>
        <dbReference type="ARBA" id="ARBA00004953"/>
    </source>
</evidence>
<evidence type="ECO:0000313" key="11">
    <source>
        <dbReference type="Proteomes" id="UP000216361"/>
    </source>
</evidence>
<evidence type="ECO:0000256" key="5">
    <source>
        <dbReference type="ARBA" id="ARBA00022573"/>
    </source>
</evidence>
<dbReference type="OrthoDB" id="9811967at2"/>
<comment type="pathway">
    <text evidence="2 9">Cofactor biosynthesis; adenosylcobalamin biosynthesis.</text>
</comment>